<sequence length="85" mass="9205">MTRRELLARLEAVQTALGPRANMSFNSSIFNDASLLKRIEVFEAQLAAGEKPKVADYTGNMFSRIANRRNAAAAPAPARKLAAGE</sequence>
<proteinExistence type="predicted"/>
<protein>
    <submittedName>
        <fullName evidence="1">Uncharacterized protein</fullName>
    </submittedName>
</protein>
<accession>A0A6L3T133</accession>
<organism evidence="1 2">
    <name type="scientific">Methylobacterium soli</name>
    <dbReference type="NCBI Taxonomy" id="553447"/>
    <lineage>
        <taxon>Bacteria</taxon>
        <taxon>Pseudomonadati</taxon>
        <taxon>Pseudomonadota</taxon>
        <taxon>Alphaproteobacteria</taxon>
        <taxon>Hyphomicrobiales</taxon>
        <taxon>Methylobacteriaceae</taxon>
        <taxon>Methylobacterium</taxon>
    </lineage>
</organism>
<reference evidence="1 2" key="1">
    <citation type="submission" date="2019-09" db="EMBL/GenBank/DDBJ databases">
        <title>YIM 48816 draft genome.</title>
        <authorList>
            <person name="Jiang L."/>
        </authorList>
    </citation>
    <scope>NUCLEOTIDE SEQUENCE [LARGE SCALE GENOMIC DNA]</scope>
    <source>
        <strain evidence="1 2">YIM 48816</strain>
    </source>
</reference>
<dbReference type="EMBL" id="VZZK01000012">
    <property type="protein sequence ID" value="KAB1078711.1"/>
    <property type="molecule type" value="Genomic_DNA"/>
</dbReference>
<dbReference type="AlphaFoldDB" id="A0A6L3T133"/>
<comment type="caution">
    <text evidence="1">The sequence shown here is derived from an EMBL/GenBank/DDBJ whole genome shotgun (WGS) entry which is preliminary data.</text>
</comment>
<gene>
    <name evidence="1" type="ORF">F6X53_13570</name>
</gene>
<name>A0A6L3T133_9HYPH</name>
<dbReference type="Proteomes" id="UP000474159">
    <property type="component" value="Unassembled WGS sequence"/>
</dbReference>
<dbReference type="OrthoDB" id="7997727at2"/>
<dbReference type="RefSeq" id="WP_151000594.1">
    <property type="nucleotide sequence ID" value="NZ_BPQY01000113.1"/>
</dbReference>
<keyword evidence="2" id="KW-1185">Reference proteome</keyword>
<evidence type="ECO:0000313" key="2">
    <source>
        <dbReference type="Proteomes" id="UP000474159"/>
    </source>
</evidence>
<evidence type="ECO:0000313" key="1">
    <source>
        <dbReference type="EMBL" id="KAB1078711.1"/>
    </source>
</evidence>